<dbReference type="InterPro" id="IPR012675">
    <property type="entry name" value="Beta-grasp_dom_sf"/>
</dbReference>
<protein>
    <submittedName>
        <fullName evidence="8">Xanthine dehydrogenase small subunit</fullName>
    </submittedName>
</protein>
<dbReference type="InterPro" id="IPR016208">
    <property type="entry name" value="Ald_Oxase/xanthine_DH-like"/>
</dbReference>
<dbReference type="InterPro" id="IPR005107">
    <property type="entry name" value="CO_DH_flav_C"/>
</dbReference>
<dbReference type="GO" id="GO:0004854">
    <property type="term" value="F:xanthine dehydrogenase activity"/>
    <property type="evidence" value="ECO:0007669"/>
    <property type="project" value="InterPro"/>
</dbReference>
<keyword evidence="1" id="KW-0285">Flavoprotein</keyword>
<dbReference type="Gene3D" id="1.10.150.120">
    <property type="entry name" value="[2Fe-2S]-binding domain"/>
    <property type="match status" value="1"/>
</dbReference>
<dbReference type="Pfam" id="PF01799">
    <property type="entry name" value="Fer2_2"/>
    <property type="match status" value="1"/>
</dbReference>
<keyword evidence="5" id="KW-0408">Iron</keyword>
<sequence>MITFLHNRKRTIVRDIDPGTTVLNWLRGPAGCPGTKEGCASGDCGACTVVVGEAQQGKMVWKTANSCLMLVSQLQGRQLITVEDLAQGRQLHPAQQTLADHHGSQCGFCTPGIVMSMFALQKNAPGADRHTIDQHLGGNLCRCTGYRPIIEAAQALCQLPDNDQFQADSAAIAQQLAQITGEEQSTTTELAGDGHRCLLPKDITSLARLYQQYPQAHLLAGGTDLALQITQFYRPLPLLISLNYVKELSTITVTDAMITLGATARLADIGRELQGHIPAFSEMLTRFASCQVRNQATLAGNLANASPIGDGAPMLLALGASLTLQCGEQQRELSLDDFFLDYRKTALAPGEFIRAIHIPRVTVSPSFQAWKVSKRREDDISTVFGAFNLHHKQGVITTARVAFGGMAAVPARALACEAALCGKPLSEATLTVACKALDADFSPLSDFRGTSGYRLQVAKNLLRRYFMSQLQGSDLVEVSQYVG</sequence>
<dbReference type="InterPro" id="IPR001041">
    <property type="entry name" value="2Fe-2S_ferredoxin-type"/>
</dbReference>
<dbReference type="GO" id="GO:0071949">
    <property type="term" value="F:FAD binding"/>
    <property type="evidence" value="ECO:0007669"/>
    <property type="project" value="InterPro"/>
</dbReference>
<dbReference type="InterPro" id="IPR014307">
    <property type="entry name" value="Xanthine_DH_ssu"/>
</dbReference>
<dbReference type="PIRSF" id="PIRSF036557">
    <property type="entry name" value="XdhA_RC"/>
    <property type="match status" value="1"/>
</dbReference>
<evidence type="ECO:0000259" key="7">
    <source>
        <dbReference type="PROSITE" id="PS51387"/>
    </source>
</evidence>
<dbReference type="InterPro" id="IPR036884">
    <property type="entry name" value="2Fe-2S-bd_dom_sf"/>
</dbReference>
<dbReference type="InterPro" id="IPR036010">
    <property type="entry name" value="2Fe-2S_ferredoxin-like_sf"/>
</dbReference>
<dbReference type="PROSITE" id="PS51085">
    <property type="entry name" value="2FE2S_FER_2"/>
    <property type="match status" value="1"/>
</dbReference>
<dbReference type="PANTHER" id="PTHR45444:SF3">
    <property type="entry name" value="XANTHINE DEHYDROGENASE"/>
    <property type="match status" value="1"/>
</dbReference>
<evidence type="ECO:0000313" key="8">
    <source>
        <dbReference type="EMBL" id="OAT78210.1"/>
    </source>
</evidence>
<dbReference type="Pfam" id="PF03450">
    <property type="entry name" value="CO_deh_flav_C"/>
    <property type="match status" value="1"/>
</dbReference>
<accession>A0A1B7L7H1</accession>
<dbReference type="NCBIfam" id="TIGR02963">
    <property type="entry name" value="xanthine_xdhA"/>
    <property type="match status" value="1"/>
</dbReference>
<dbReference type="SUPFAM" id="SSF47741">
    <property type="entry name" value="CO dehydrogenase ISP C-domain like"/>
    <property type="match status" value="1"/>
</dbReference>
<dbReference type="InterPro" id="IPR036318">
    <property type="entry name" value="FAD-bd_PCMH-like_sf"/>
</dbReference>
<dbReference type="InterPro" id="IPR002888">
    <property type="entry name" value="2Fe-2S-bd"/>
</dbReference>
<evidence type="ECO:0000256" key="1">
    <source>
        <dbReference type="ARBA" id="ARBA00022630"/>
    </source>
</evidence>
<dbReference type="InterPro" id="IPR016169">
    <property type="entry name" value="FAD-bd_PCMH_sub2"/>
</dbReference>
<reference evidence="9" key="1">
    <citation type="submission" date="2016-05" db="EMBL/GenBank/DDBJ databases">
        <authorList>
            <person name="Behera P."/>
            <person name="Vaishampayan P."/>
            <person name="Singh N."/>
            <person name="Raina V."/>
            <person name="Suar M."/>
            <person name="Pattnaik A."/>
            <person name="Rastogi G."/>
        </authorList>
    </citation>
    <scope>NUCLEOTIDE SEQUENCE [LARGE SCALE GENOMIC DNA]</scope>
    <source>
        <strain evidence="9">MP23</strain>
    </source>
</reference>
<name>A0A1B7L7H1_9ENTR</name>
<dbReference type="SMART" id="SM01092">
    <property type="entry name" value="CO_deh_flav_C"/>
    <property type="match status" value="1"/>
</dbReference>
<evidence type="ECO:0000256" key="3">
    <source>
        <dbReference type="ARBA" id="ARBA00022827"/>
    </source>
</evidence>
<dbReference type="GO" id="GO:0005506">
    <property type="term" value="F:iron ion binding"/>
    <property type="evidence" value="ECO:0007669"/>
    <property type="project" value="InterPro"/>
</dbReference>
<dbReference type="CDD" id="cd00207">
    <property type="entry name" value="fer2"/>
    <property type="match status" value="1"/>
</dbReference>
<dbReference type="OrthoDB" id="9775084at2"/>
<evidence type="ECO:0000259" key="6">
    <source>
        <dbReference type="PROSITE" id="PS51085"/>
    </source>
</evidence>
<evidence type="ECO:0000256" key="5">
    <source>
        <dbReference type="ARBA" id="ARBA00023004"/>
    </source>
</evidence>
<dbReference type="Pfam" id="PF00941">
    <property type="entry name" value="FAD_binding_5"/>
    <property type="match status" value="1"/>
</dbReference>
<comment type="caution">
    <text evidence="8">The sequence shown here is derived from an EMBL/GenBank/DDBJ whole genome shotgun (WGS) entry which is preliminary data.</text>
</comment>
<gene>
    <name evidence="8" type="ORF">A9B99_00255</name>
</gene>
<dbReference type="PROSITE" id="PS00197">
    <property type="entry name" value="2FE2S_FER_1"/>
    <property type="match status" value="1"/>
</dbReference>
<dbReference type="EMBL" id="LYRP01000001">
    <property type="protein sequence ID" value="OAT78210.1"/>
    <property type="molecule type" value="Genomic_DNA"/>
</dbReference>
<keyword evidence="4" id="KW-0560">Oxidoreductase</keyword>
<dbReference type="Gene3D" id="3.10.20.30">
    <property type="match status" value="1"/>
</dbReference>
<dbReference type="InterPro" id="IPR016167">
    <property type="entry name" value="FAD-bd_PCMH_sub1"/>
</dbReference>
<dbReference type="InterPro" id="IPR002346">
    <property type="entry name" value="Mopterin_DH_FAD-bd"/>
</dbReference>
<dbReference type="SUPFAM" id="SSF54292">
    <property type="entry name" value="2Fe-2S ferredoxin-like"/>
    <property type="match status" value="1"/>
</dbReference>
<dbReference type="PROSITE" id="PS51387">
    <property type="entry name" value="FAD_PCMH"/>
    <property type="match status" value="1"/>
</dbReference>
<dbReference type="STRING" id="1691903.A9B99_00255"/>
<proteinExistence type="predicted"/>
<dbReference type="InterPro" id="IPR016166">
    <property type="entry name" value="FAD-bd_PCMH"/>
</dbReference>
<dbReference type="Gene3D" id="3.30.390.50">
    <property type="entry name" value="CO dehydrogenase flavoprotein, C-terminal domain"/>
    <property type="match status" value="1"/>
</dbReference>
<dbReference type="Gene3D" id="3.30.43.10">
    <property type="entry name" value="Uridine Diphospho-n-acetylenolpyruvylglucosamine Reductase, domain 2"/>
    <property type="match status" value="1"/>
</dbReference>
<dbReference type="InterPro" id="IPR012175">
    <property type="entry name" value="Xanth_DH_ssu_bac"/>
</dbReference>
<dbReference type="InterPro" id="IPR006058">
    <property type="entry name" value="2Fe2S_fd_BS"/>
</dbReference>
<keyword evidence="2" id="KW-0479">Metal-binding</keyword>
<dbReference type="Proteomes" id="UP000078225">
    <property type="component" value="Unassembled WGS sequence"/>
</dbReference>
<feature type="domain" description="2Fe-2S ferredoxin-type" evidence="6">
    <location>
        <begin position="1"/>
        <end position="85"/>
    </location>
</feature>
<evidence type="ECO:0000313" key="9">
    <source>
        <dbReference type="Proteomes" id="UP000078225"/>
    </source>
</evidence>
<keyword evidence="9" id="KW-1185">Reference proteome</keyword>
<dbReference type="AlphaFoldDB" id="A0A1B7L7H1"/>
<dbReference type="Gene3D" id="3.30.465.10">
    <property type="match status" value="1"/>
</dbReference>
<dbReference type="InterPro" id="IPR036683">
    <property type="entry name" value="CO_DH_flav_C_dom_sf"/>
</dbReference>
<evidence type="ECO:0000256" key="4">
    <source>
        <dbReference type="ARBA" id="ARBA00023002"/>
    </source>
</evidence>
<dbReference type="SUPFAM" id="SSF55447">
    <property type="entry name" value="CO dehydrogenase flavoprotein C-terminal domain-like"/>
    <property type="match status" value="1"/>
</dbReference>
<feature type="domain" description="FAD-binding PCMH-type" evidence="7">
    <location>
        <begin position="190"/>
        <end position="363"/>
    </location>
</feature>
<dbReference type="RefSeq" id="WP_064593458.1">
    <property type="nucleotide sequence ID" value="NZ_LYRP01000001.1"/>
</dbReference>
<dbReference type="GO" id="GO:0051537">
    <property type="term" value="F:2 iron, 2 sulfur cluster binding"/>
    <property type="evidence" value="ECO:0007669"/>
    <property type="project" value="InterPro"/>
</dbReference>
<keyword evidence="3" id="KW-0274">FAD</keyword>
<dbReference type="SUPFAM" id="SSF56176">
    <property type="entry name" value="FAD-binding/transporter-associated domain-like"/>
    <property type="match status" value="1"/>
</dbReference>
<dbReference type="PANTHER" id="PTHR45444">
    <property type="entry name" value="XANTHINE DEHYDROGENASE"/>
    <property type="match status" value="1"/>
</dbReference>
<organism evidence="8 9">
    <name type="scientific">Mangrovibacter phragmitis</name>
    <dbReference type="NCBI Taxonomy" id="1691903"/>
    <lineage>
        <taxon>Bacteria</taxon>
        <taxon>Pseudomonadati</taxon>
        <taxon>Pseudomonadota</taxon>
        <taxon>Gammaproteobacteria</taxon>
        <taxon>Enterobacterales</taxon>
        <taxon>Enterobacteriaceae</taxon>
        <taxon>Mangrovibacter</taxon>
    </lineage>
</organism>
<evidence type="ECO:0000256" key="2">
    <source>
        <dbReference type="ARBA" id="ARBA00022723"/>
    </source>
</evidence>